<dbReference type="InterPro" id="IPR036513">
    <property type="entry name" value="STAS_dom_sf"/>
</dbReference>
<name>A0A2P8I5X2_SACCR</name>
<dbReference type="Gene3D" id="3.30.750.24">
    <property type="entry name" value="STAS domain"/>
    <property type="match status" value="1"/>
</dbReference>
<protein>
    <recommendedName>
        <fullName evidence="2">Anti-sigma factor antagonist</fullName>
    </recommendedName>
</protein>
<dbReference type="PANTHER" id="PTHR33495:SF2">
    <property type="entry name" value="ANTI-SIGMA FACTOR ANTAGONIST TM_1081-RELATED"/>
    <property type="match status" value="1"/>
</dbReference>
<dbReference type="PANTHER" id="PTHR33495">
    <property type="entry name" value="ANTI-SIGMA FACTOR ANTAGONIST TM_1081-RELATED-RELATED"/>
    <property type="match status" value="1"/>
</dbReference>
<comment type="similarity">
    <text evidence="1 2">Belongs to the anti-sigma-factor antagonist family.</text>
</comment>
<dbReference type="PROSITE" id="PS50801">
    <property type="entry name" value="STAS"/>
    <property type="match status" value="1"/>
</dbReference>
<evidence type="ECO:0000259" key="3">
    <source>
        <dbReference type="PROSITE" id="PS50801"/>
    </source>
</evidence>
<dbReference type="InterPro" id="IPR002645">
    <property type="entry name" value="STAS_dom"/>
</dbReference>
<dbReference type="AlphaFoldDB" id="A0A2P8I5X2"/>
<feature type="domain" description="STAS" evidence="3">
    <location>
        <begin position="9"/>
        <end position="115"/>
    </location>
</feature>
<proteinExistence type="inferred from homology"/>
<evidence type="ECO:0000256" key="2">
    <source>
        <dbReference type="RuleBase" id="RU003749"/>
    </source>
</evidence>
<dbReference type="InterPro" id="IPR003658">
    <property type="entry name" value="Anti-sigma_ant"/>
</dbReference>
<dbReference type="CDD" id="cd07043">
    <property type="entry name" value="STAS_anti-anti-sigma_factors"/>
    <property type="match status" value="1"/>
</dbReference>
<evidence type="ECO:0000256" key="1">
    <source>
        <dbReference type="ARBA" id="ARBA00009013"/>
    </source>
</evidence>
<dbReference type="EMBL" id="PYAX01000008">
    <property type="protein sequence ID" value="PSL53869.1"/>
    <property type="molecule type" value="Genomic_DNA"/>
</dbReference>
<gene>
    <name evidence="4" type="ORF">B0I31_108316</name>
</gene>
<comment type="caution">
    <text evidence="4">The sequence shown here is derived from an EMBL/GenBank/DDBJ whole genome shotgun (WGS) entry which is preliminary data.</text>
</comment>
<reference evidence="4 5" key="1">
    <citation type="submission" date="2018-03" db="EMBL/GenBank/DDBJ databases">
        <title>Genomic Encyclopedia of Type Strains, Phase III (KMG-III): the genomes of soil and plant-associated and newly described type strains.</title>
        <authorList>
            <person name="Whitman W."/>
        </authorList>
    </citation>
    <scope>NUCLEOTIDE SEQUENCE [LARGE SCALE GENOMIC DNA]</scope>
    <source>
        <strain evidence="4 5">CGMCC 4.7097</strain>
    </source>
</reference>
<accession>A0A2P8I5X2</accession>
<dbReference type="GO" id="GO:0043856">
    <property type="term" value="F:anti-sigma factor antagonist activity"/>
    <property type="evidence" value="ECO:0007669"/>
    <property type="project" value="InterPro"/>
</dbReference>
<organism evidence="4 5">
    <name type="scientific">Saccharothrix carnea</name>
    <dbReference type="NCBI Taxonomy" id="1280637"/>
    <lineage>
        <taxon>Bacteria</taxon>
        <taxon>Bacillati</taxon>
        <taxon>Actinomycetota</taxon>
        <taxon>Actinomycetes</taxon>
        <taxon>Pseudonocardiales</taxon>
        <taxon>Pseudonocardiaceae</taxon>
        <taxon>Saccharothrix</taxon>
    </lineage>
</organism>
<dbReference type="Pfam" id="PF01740">
    <property type="entry name" value="STAS"/>
    <property type="match status" value="1"/>
</dbReference>
<sequence length="115" mass="11780">MEDFTEAVTLATREVSAGVVVVAVAGELDMATVPVVEEYVRPRVGDASRVLILDLSGVTFLGSTGINLLIALQAECAAAGAELRLVATAKAVLQPLALTDLTGHFTIVAAVSEAS</sequence>
<evidence type="ECO:0000313" key="4">
    <source>
        <dbReference type="EMBL" id="PSL53869.1"/>
    </source>
</evidence>
<evidence type="ECO:0000313" key="5">
    <source>
        <dbReference type="Proteomes" id="UP000241118"/>
    </source>
</evidence>
<keyword evidence="5" id="KW-1185">Reference proteome</keyword>
<dbReference type="NCBIfam" id="TIGR00377">
    <property type="entry name" value="ant_ant_sig"/>
    <property type="match status" value="1"/>
</dbReference>
<dbReference type="SUPFAM" id="SSF52091">
    <property type="entry name" value="SpoIIaa-like"/>
    <property type="match status" value="1"/>
</dbReference>
<dbReference type="RefSeq" id="WP_181320344.1">
    <property type="nucleotide sequence ID" value="NZ_PYAX01000008.1"/>
</dbReference>
<dbReference type="Proteomes" id="UP000241118">
    <property type="component" value="Unassembled WGS sequence"/>
</dbReference>